<evidence type="ECO:0000256" key="1">
    <source>
        <dbReference type="SAM" id="Coils"/>
    </source>
</evidence>
<gene>
    <name evidence="2" type="ORF">F4Y42_19110</name>
</gene>
<name>A0A6B0YYL7_9CHLR</name>
<dbReference type="AlphaFoldDB" id="A0A6B0YYL7"/>
<dbReference type="Pfam" id="PF13416">
    <property type="entry name" value="SBP_bac_8"/>
    <property type="match status" value="1"/>
</dbReference>
<organism evidence="2">
    <name type="scientific">Caldilineaceae bacterium SB0664_bin_27</name>
    <dbReference type="NCBI Taxonomy" id="2605260"/>
    <lineage>
        <taxon>Bacteria</taxon>
        <taxon>Bacillati</taxon>
        <taxon>Chloroflexota</taxon>
        <taxon>Caldilineae</taxon>
        <taxon>Caldilineales</taxon>
        <taxon>Caldilineaceae</taxon>
    </lineage>
</organism>
<dbReference type="EMBL" id="VXRG01000159">
    <property type="protein sequence ID" value="MXY95551.1"/>
    <property type="molecule type" value="Genomic_DNA"/>
</dbReference>
<dbReference type="InterPro" id="IPR006059">
    <property type="entry name" value="SBP"/>
</dbReference>
<accession>A0A6B0YYL7</accession>
<dbReference type="InterPro" id="IPR050490">
    <property type="entry name" value="Bact_solute-bd_prot1"/>
</dbReference>
<comment type="caution">
    <text evidence="2">The sequence shown here is derived from an EMBL/GenBank/DDBJ whole genome shotgun (WGS) entry which is preliminary data.</text>
</comment>
<evidence type="ECO:0000313" key="2">
    <source>
        <dbReference type="EMBL" id="MXY95551.1"/>
    </source>
</evidence>
<keyword evidence="1" id="KW-0175">Coiled coil</keyword>
<dbReference type="PANTHER" id="PTHR43649:SF12">
    <property type="entry name" value="DIACETYLCHITOBIOSE BINDING PROTEIN DASA"/>
    <property type="match status" value="1"/>
</dbReference>
<feature type="coiled-coil region" evidence="1">
    <location>
        <begin position="457"/>
        <end position="484"/>
    </location>
</feature>
<dbReference type="Gene3D" id="3.40.190.10">
    <property type="entry name" value="Periplasmic binding protein-like II"/>
    <property type="match status" value="2"/>
</dbReference>
<dbReference type="SUPFAM" id="SSF53850">
    <property type="entry name" value="Periplasmic binding protein-like II"/>
    <property type="match status" value="1"/>
</dbReference>
<proteinExistence type="predicted"/>
<dbReference type="PANTHER" id="PTHR43649">
    <property type="entry name" value="ARABINOSE-BINDING PROTEIN-RELATED"/>
    <property type="match status" value="1"/>
</dbReference>
<sequence length="492" mass="54171">MIQIQLVLQSGLWLLFVLCGGRPGPNRLKCVCRPSTLLRTKEKNRMSTSLHHTRRDFLRLSGGLTASILAVACVTPGADTGTDDTAGEPAVEKEQILVWDQFGEDSVGVNEIVVKFNEAHPEYHVTREAQTNMRDILKTSLDAGAGPDVMYYDTGPGFAGVLARAGLLLPLDDAYEQYAWNERILPIARERASFDGVTYGIGNELEIVGTFYNERIFDEQGLAAPDTHDDFLAVCEALKAQDIIPMAWGNQNKWPAGHTFSVFSGNIAGKDNLAAAISGELAWNEPDFVESIQIPFVDMVDAGYYNTDINAVTYDDSNLLFYSGQAAMRLTGSWMVDGYTNPDNITDPVGFFFYPSIREKVIAPPAGLGSGYFVGRDAQSPEGAFAYLNFLFSDETIGDWLEGMAMIPPVRLNADDYSISDLLRFTIIEIQQNAESMGFNIDVLTPDNYNTMMFDGFQEVIGKVKTAQEQADDLEAAMQEAIERGTVMDITP</sequence>
<protein>
    <submittedName>
        <fullName evidence="2">Extracellular solute-binding protein</fullName>
    </submittedName>
</protein>
<reference evidence="2" key="1">
    <citation type="submission" date="2019-09" db="EMBL/GenBank/DDBJ databases">
        <title>Characterisation of the sponge microbiome using genome-centric metagenomics.</title>
        <authorList>
            <person name="Engelberts J.P."/>
            <person name="Robbins S.J."/>
            <person name="De Goeij J.M."/>
            <person name="Aranda M."/>
            <person name="Bell S.C."/>
            <person name="Webster N.S."/>
        </authorList>
    </citation>
    <scope>NUCLEOTIDE SEQUENCE</scope>
    <source>
        <strain evidence="2">SB0664_bin_27</strain>
    </source>
</reference>